<name>A0A060PKG0_9BURK</name>
<protein>
    <submittedName>
        <fullName evidence="3">Transposase IS110 family</fullName>
    </submittedName>
</protein>
<feature type="domain" description="Transposase IS116/IS110/IS902 C-terminal" evidence="2">
    <location>
        <begin position="214"/>
        <end position="293"/>
    </location>
</feature>
<dbReference type="Proteomes" id="UP000013966">
    <property type="component" value="Plasmid p2"/>
</dbReference>
<dbReference type="KEGG" id="buo:BRPE64_ECDS01790"/>
<evidence type="ECO:0000313" key="3">
    <source>
        <dbReference type="EMBL" id="BAO94061.1"/>
    </source>
</evidence>
<dbReference type="GO" id="GO:0006313">
    <property type="term" value="P:DNA transposition"/>
    <property type="evidence" value="ECO:0007669"/>
    <property type="project" value="InterPro"/>
</dbReference>
<dbReference type="InterPro" id="IPR003346">
    <property type="entry name" value="Transposase_20"/>
</dbReference>
<dbReference type="GO" id="GO:0003677">
    <property type="term" value="F:DNA binding"/>
    <property type="evidence" value="ECO:0007669"/>
    <property type="project" value="InterPro"/>
</dbReference>
<dbReference type="NCBIfam" id="NF033542">
    <property type="entry name" value="transpos_IS110"/>
    <property type="match status" value="1"/>
</dbReference>
<organism evidence="3 4">
    <name type="scientific">Caballeronia insecticola</name>
    <dbReference type="NCBI Taxonomy" id="758793"/>
    <lineage>
        <taxon>Bacteria</taxon>
        <taxon>Pseudomonadati</taxon>
        <taxon>Pseudomonadota</taxon>
        <taxon>Betaproteobacteria</taxon>
        <taxon>Burkholderiales</taxon>
        <taxon>Burkholderiaceae</taxon>
        <taxon>Caballeronia</taxon>
    </lineage>
</organism>
<dbReference type="HOGENOM" id="CLU_036902_3_1_4"/>
<evidence type="ECO:0000313" key="4">
    <source>
        <dbReference type="Proteomes" id="UP000013966"/>
    </source>
</evidence>
<dbReference type="Pfam" id="PF01548">
    <property type="entry name" value="DEDD_Tnp_IS110"/>
    <property type="match status" value="1"/>
</dbReference>
<reference evidence="3 4" key="2">
    <citation type="journal article" date="2018" name="Int. J. Syst. Evol. Microbiol.">
        <title>Burkholderia insecticola sp. nov., a gut symbiotic bacterium of the bean bug Riptortus pedestris.</title>
        <authorList>
            <person name="Takeshita K."/>
            <person name="Tamaki H."/>
            <person name="Ohbayashi T."/>
            <person name="Meng X.-Y."/>
            <person name="Sone T."/>
            <person name="Mitani Y."/>
            <person name="Peeters C."/>
            <person name="Kikuchi Y."/>
            <person name="Vandamme P."/>
        </authorList>
    </citation>
    <scope>NUCLEOTIDE SEQUENCE [LARGE SCALE GENOMIC DNA]</scope>
    <source>
        <strain evidence="3">RPE64</strain>
        <plasmid evidence="3 4">p2</plasmid>
    </source>
</reference>
<evidence type="ECO:0000259" key="1">
    <source>
        <dbReference type="Pfam" id="PF01548"/>
    </source>
</evidence>
<dbReference type="GO" id="GO:0004803">
    <property type="term" value="F:transposase activity"/>
    <property type="evidence" value="ECO:0007669"/>
    <property type="project" value="InterPro"/>
</dbReference>
<dbReference type="EMBL" id="AP013062">
    <property type="protein sequence ID" value="BAO94061.1"/>
    <property type="molecule type" value="Genomic_DNA"/>
</dbReference>
<dbReference type="PANTHER" id="PTHR33055">
    <property type="entry name" value="TRANSPOSASE FOR INSERTION SEQUENCE ELEMENT IS1111A"/>
    <property type="match status" value="1"/>
</dbReference>
<proteinExistence type="predicted"/>
<reference evidence="3 4" key="1">
    <citation type="journal article" date="2013" name="Genome Announc.">
        <title>Complete Genome Sequence of Burkholderia sp. Strain RPE64, Bacterial Symbiont of the Bean Bug Riptortus pedestris.</title>
        <authorList>
            <person name="Shibata T.F."/>
            <person name="Maeda T."/>
            <person name="Nikoh N."/>
            <person name="Yamaguchi K."/>
            <person name="Oshima K."/>
            <person name="Hattori M."/>
            <person name="Nishiyama T."/>
            <person name="Hasebe M."/>
            <person name="Fukatsu T."/>
            <person name="Kikuchi Y."/>
            <person name="Shigenobu S."/>
        </authorList>
    </citation>
    <scope>NUCLEOTIDE SEQUENCE [LARGE SCALE GENOMIC DNA]</scope>
    <source>
        <plasmid evidence="3 4">p2</plasmid>
    </source>
</reference>
<sequence length="345" mass="38499">MEGDMNEVTLIGIDLGKHVFHVHGQDARGHAIFRKKLSRQQLLSFFSNLKAVTVVMEACAGSHWLARKLNAMGHVSKLISPQYVRPFVKSNKNDYIDAEAICEAASRPAMRFVEPRTEAQQLLAALHRTREGLVTERTATINRIHGILLEFGVVVPMSKVTLRRLPDVIALNDLPSRLLQIIQRLHEHYKYLDAQVVEIEKELVAQLREDENAARLLSVPGIGTITASLLASEIGSITQYACGRNFAASIGLVPRQKSTGGRTTLCGISKRGDKHLRRLLVQGARAVIQRAQKRNDRLGDWIRSMLIRRHSNVVACALANKLARIAWAVLTKHTEYQGSLLVHKS</sequence>
<gene>
    <name evidence="3" type="ORF">BRPE64_ECDS01790</name>
</gene>
<keyword evidence="4" id="KW-1185">Reference proteome</keyword>
<dbReference type="InterPro" id="IPR047650">
    <property type="entry name" value="Transpos_IS110"/>
</dbReference>
<dbReference type="Pfam" id="PF02371">
    <property type="entry name" value="Transposase_20"/>
    <property type="match status" value="1"/>
</dbReference>
<dbReference type="AlphaFoldDB" id="A0A060PKG0"/>
<dbReference type="InterPro" id="IPR002525">
    <property type="entry name" value="Transp_IS110-like_N"/>
</dbReference>
<accession>A0A060PKG0</accession>
<dbReference type="PANTHER" id="PTHR33055:SF3">
    <property type="entry name" value="PUTATIVE TRANSPOSASE FOR IS117-RELATED"/>
    <property type="match status" value="1"/>
</dbReference>
<evidence type="ECO:0000259" key="2">
    <source>
        <dbReference type="Pfam" id="PF02371"/>
    </source>
</evidence>
<feature type="domain" description="Transposase IS110-like N-terminal" evidence="1">
    <location>
        <begin position="11"/>
        <end position="150"/>
    </location>
</feature>
<keyword evidence="3" id="KW-0614">Plasmid</keyword>
<geneLocation type="plasmid" evidence="3 4">
    <name>p2</name>
</geneLocation>